<name>A0AAU9NZI7_9ASTR</name>
<accession>A0AAU9NZI7</accession>
<gene>
    <name evidence="2" type="ORF">LVIROSA_LOCUS29125</name>
</gene>
<dbReference type="AlphaFoldDB" id="A0AAU9NZI7"/>
<organism evidence="2 3">
    <name type="scientific">Lactuca virosa</name>
    <dbReference type="NCBI Taxonomy" id="75947"/>
    <lineage>
        <taxon>Eukaryota</taxon>
        <taxon>Viridiplantae</taxon>
        <taxon>Streptophyta</taxon>
        <taxon>Embryophyta</taxon>
        <taxon>Tracheophyta</taxon>
        <taxon>Spermatophyta</taxon>
        <taxon>Magnoliopsida</taxon>
        <taxon>eudicotyledons</taxon>
        <taxon>Gunneridae</taxon>
        <taxon>Pentapetalae</taxon>
        <taxon>asterids</taxon>
        <taxon>campanulids</taxon>
        <taxon>Asterales</taxon>
        <taxon>Asteraceae</taxon>
        <taxon>Cichorioideae</taxon>
        <taxon>Cichorieae</taxon>
        <taxon>Lactucinae</taxon>
        <taxon>Lactuca</taxon>
    </lineage>
</organism>
<comment type="caution">
    <text evidence="2">The sequence shown here is derived from an EMBL/GenBank/DDBJ whole genome shotgun (WGS) entry which is preliminary data.</text>
</comment>
<keyword evidence="3" id="KW-1185">Reference proteome</keyword>
<evidence type="ECO:0000313" key="2">
    <source>
        <dbReference type="EMBL" id="CAH1443188.1"/>
    </source>
</evidence>
<dbReference type="EMBL" id="CAKMRJ010005412">
    <property type="protein sequence ID" value="CAH1443188.1"/>
    <property type="molecule type" value="Genomic_DNA"/>
</dbReference>
<proteinExistence type="predicted"/>
<keyword evidence="1" id="KW-0175">Coiled coil</keyword>
<protein>
    <submittedName>
        <fullName evidence="2">Uncharacterized protein</fullName>
    </submittedName>
</protein>
<reference evidence="2 3" key="1">
    <citation type="submission" date="2022-01" db="EMBL/GenBank/DDBJ databases">
        <authorList>
            <person name="Xiong W."/>
            <person name="Schranz E."/>
        </authorList>
    </citation>
    <scope>NUCLEOTIDE SEQUENCE [LARGE SCALE GENOMIC DNA]</scope>
</reference>
<feature type="coiled-coil region" evidence="1">
    <location>
        <begin position="66"/>
        <end position="96"/>
    </location>
</feature>
<sequence>MVLASKELFVPMITQLVGFGTAKFSSEAPSCNFFLWKYNEMKEEYYKDQIRKMRYEICRKEDYSEVVKAHKKVVQLEKARDELQELREDEKEVFEIDLMELNC</sequence>
<dbReference type="Proteomes" id="UP001157418">
    <property type="component" value="Unassembled WGS sequence"/>
</dbReference>
<evidence type="ECO:0000256" key="1">
    <source>
        <dbReference type="SAM" id="Coils"/>
    </source>
</evidence>
<evidence type="ECO:0000313" key="3">
    <source>
        <dbReference type="Proteomes" id="UP001157418"/>
    </source>
</evidence>